<evidence type="ECO:0000256" key="8">
    <source>
        <dbReference type="RuleBase" id="RU364100"/>
    </source>
</evidence>
<dbReference type="PANTHER" id="PTHR13604:SF0">
    <property type="entry name" value="ABASIC SITE PROCESSING PROTEIN HMCES"/>
    <property type="match status" value="1"/>
</dbReference>
<evidence type="ECO:0000256" key="5">
    <source>
        <dbReference type="ARBA" id="ARBA00023124"/>
    </source>
</evidence>
<evidence type="ECO:0000256" key="3">
    <source>
        <dbReference type="ARBA" id="ARBA00022763"/>
    </source>
</evidence>
<accession>A0ABW4MDS4</accession>
<keyword evidence="7" id="KW-0456">Lyase</keyword>
<evidence type="ECO:0000256" key="7">
    <source>
        <dbReference type="ARBA" id="ARBA00023239"/>
    </source>
</evidence>
<evidence type="ECO:0000313" key="11">
    <source>
        <dbReference type="Proteomes" id="UP001597215"/>
    </source>
</evidence>
<dbReference type="InterPro" id="IPR036590">
    <property type="entry name" value="SRAP-like"/>
</dbReference>
<keyword evidence="3" id="KW-0227">DNA damage</keyword>
<evidence type="ECO:0000256" key="6">
    <source>
        <dbReference type="ARBA" id="ARBA00023125"/>
    </source>
</evidence>
<evidence type="ECO:0000256" key="1">
    <source>
        <dbReference type="ARBA" id="ARBA00008136"/>
    </source>
</evidence>
<dbReference type="EMBL" id="JBHUEL010000008">
    <property type="protein sequence ID" value="MFD1766853.1"/>
    <property type="molecule type" value="Genomic_DNA"/>
</dbReference>
<keyword evidence="5" id="KW-0190">Covalent protein-DNA linkage</keyword>
<proteinExistence type="inferred from homology"/>
<evidence type="ECO:0000313" key="10">
    <source>
        <dbReference type="EMBL" id="MFD1766853.1"/>
    </source>
</evidence>
<reference evidence="11" key="1">
    <citation type="journal article" date="2019" name="Int. J. Syst. Evol. Microbiol.">
        <title>The Global Catalogue of Microorganisms (GCM) 10K type strain sequencing project: providing services to taxonomists for standard genome sequencing and annotation.</title>
        <authorList>
            <consortium name="The Broad Institute Genomics Platform"/>
            <consortium name="The Broad Institute Genome Sequencing Center for Infectious Disease"/>
            <person name="Wu L."/>
            <person name="Ma J."/>
        </authorList>
    </citation>
    <scope>NUCLEOTIDE SEQUENCE [LARGE SCALE GENOMIC DNA]</scope>
    <source>
        <strain evidence="11">CGMCC 1.12449</strain>
    </source>
</reference>
<comment type="caution">
    <text evidence="10">The sequence shown here is derived from an EMBL/GenBank/DDBJ whole genome shotgun (WGS) entry which is preliminary data.</text>
</comment>
<dbReference type="Gene3D" id="3.90.1680.10">
    <property type="entry name" value="SOS response associated peptidase-like"/>
    <property type="match status" value="1"/>
</dbReference>
<protein>
    <recommendedName>
        <fullName evidence="8">Abasic site processing protein</fullName>
        <ecNumber evidence="8">3.4.-.-</ecNumber>
    </recommendedName>
</protein>
<gene>
    <name evidence="10" type="ORF">ACFSAG_08365</name>
</gene>
<keyword evidence="2 8" id="KW-0645">Protease</keyword>
<comment type="similarity">
    <text evidence="1 8">Belongs to the SOS response-associated peptidase family.</text>
</comment>
<organism evidence="10 11">
    <name type="scientific">Sphingorhabdus buctiana</name>
    <dbReference type="NCBI Taxonomy" id="1508805"/>
    <lineage>
        <taxon>Bacteria</taxon>
        <taxon>Pseudomonadati</taxon>
        <taxon>Pseudomonadota</taxon>
        <taxon>Alphaproteobacteria</taxon>
        <taxon>Sphingomonadales</taxon>
        <taxon>Sphingomonadaceae</taxon>
        <taxon>Sphingorhabdus</taxon>
    </lineage>
</organism>
<keyword evidence="4 8" id="KW-0378">Hydrolase</keyword>
<feature type="region of interest" description="Disordered" evidence="9">
    <location>
        <begin position="1"/>
        <end position="35"/>
    </location>
</feature>
<dbReference type="InterPro" id="IPR003738">
    <property type="entry name" value="SRAP"/>
</dbReference>
<evidence type="ECO:0000256" key="2">
    <source>
        <dbReference type="ARBA" id="ARBA00022670"/>
    </source>
</evidence>
<keyword evidence="6" id="KW-0238">DNA-binding</keyword>
<dbReference type="SUPFAM" id="SSF143081">
    <property type="entry name" value="BB1717-like"/>
    <property type="match status" value="1"/>
</dbReference>
<dbReference type="PANTHER" id="PTHR13604">
    <property type="entry name" value="DC12-RELATED"/>
    <property type="match status" value="1"/>
</dbReference>
<dbReference type="EC" id="3.4.-.-" evidence="8"/>
<keyword evidence="11" id="KW-1185">Reference proteome</keyword>
<sequence length="279" mass="30671">MRGIGEDSAFYTTASPEPVDGRQGGPVGEGHQTSAEAGDSTFARGLAEHGLWGKRGSLIAIHPPRLTIRPMCNHYANSPEIQAELSTWREFIAWDLKAPLPPEAEAVETDVWPRRKAWVVRQEGVHKEGGGAFADIMAWGVPLSLPGKRPGTTVIKYVTNIRNLDSPFWRSMLARPHQRCLVPFARFAEPKIGAGREEHWFTLKDRPIGAFAGLWRADANGAKVFAFLTCEPNPLVAPLHPKAMPVILHESDYARWLEGSEADARALALPYPSQLMGVG</sequence>
<evidence type="ECO:0000256" key="9">
    <source>
        <dbReference type="SAM" id="MobiDB-lite"/>
    </source>
</evidence>
<dbReference type="Proteomes" id="UP001597215">
    <property type="component" value="Unassembled WGS sequence"/>
</dbReference>
<evidence type="ECO:0000256" key="4">
    <source>
        <dbReference type="ARBA" id="ARBA00022801"/>
    </source>
</evidence>
<dbReference type="Pfam" id="PF02586">
    <property type="entry name" value="SRAP"/>
    <property type="match status" value="1"/>
</dbReference>
<name>A0ABW4MDS4_9SPHN</name>